<comment type="caution">
    <text evidence="2">The sequence shown here is derived from an EMBL/GenBank/DDBJ whole genome shotgun (WGS) entry which is preliminary data.</text>
</comment>
<proteinExistence type="predicted"/>
<feature type="non-terminal residue" evidence="2">
    <location>
        <position position="80"/>
    </location>
</feature>
<evidence type="ECO:0000256" key="1">
    <source>
        <dbReference type="SAM" id="MobiDB-lite"/>
    </source>
</evidence>
<feature type="region of interest" description="Disordered" evidence="1">
    <location>
        <begin position="1"/>
        <end position="40"/>
    </location>
</feature>
<organism evidence="2">
    <name type="scientific">Streptomyces sp. SID7499</name>
    <dbReference type="NCBI Taxonomy" id="2706086"/>
    <lineage>
        <taxon>Bacteria</taxon>
        <taxon>Bacillati</taxon>
        <taxon>Actinomycetota</taxon>
        <taxon>Actinomycetes</taxon>
        <taxon>Kitasatosporales</taxon>
        <taxon>Streptomycetaceae</taxon>
        <taxon>Streptomyces</taxon>
    </lineage>
</organism>
<feature type="compositionally biased region" description="Basic and acidic residues" evidence="1">
    <location>
        <begin position="14"/>
        <end position="26"/>
    </location>
</feature>
<accession>A0A6G3XVC1</accession>
<evidence type="ECO:0000313" key="2">
    <source>
        <dbReference type="EMBL" id="NEE21768.1"/>
    </source>
</evidence>
<gene>
    <name evidence="2" type="ORF">G3M58_86825</name>
</gene>
<dbReference type="EMBL" id="JAAGMN010009283">
    <property type="protein sequence ID" value="NEE21768.1"/>
    <property type="molecule type" value="Genomic_DNA"/>
</dbReference>
<protein>
    <submittedName>
        <fullName evidence="2">Uncharacterized protein</fullName>
    </submittedName>
</protein>
<sequence length="80" mass="8976">MTMRAATANSTYADTHRRSARDERRTSSTYRVTGPHGRRKIEAAARVRRRIPIMNKPIEDYALIGDLESAAMVGRDGSID</sequence>
<reference evidence="2" key="1">
    <citation type="submission" date="2020-01" db="EMBL/GenBank/DDBJ databases">
        <title>Insect and environment-associated Actinomycetes.</title>
        <authorList>
            <person name="Currrie C."/>
            <person name="Chevrette M."/>
            <person name="Carlson C."/>
            <person name="Stubbendieck R."/>
            <person name="Wendt-Pienkowski E."/>
        </authorList>
    </citation>
    <scope>NUCLEOTIDE SEQUENCE</scope>
    <source>
        <strain evidence="2">SID7499</strain>
    </source>
</reference>
<name>A0A6G3XVC1_9ACTN</name>
<dbReference type="AlphaFoldDB" id="A0A6G3XVC1"/>